<name>A0A1H1WBF5_9MICC</name>
<dbReference type="Proteomes" id="UP000198751">
    <property type="component" value="Chromosome I"/>
</dbReference>
<keyword evidence="1" id="KW-1133">Transmembrane helix</keyword>
<accession>A0A1H1WBF5</accession>
<keyword evidence="1" id="KW-0472">Membrane</keyword>
<proteinExistence type="predicted"/>
<reference evidence="3" key="1">
    <citation type="submission" date="2016-10" db="EMBL/GenBank/DDBJ databases">
        <authorList>
            <person name="Varghese N."/>
            <person name="Submissions S."/>
        </authorList>
    </citation>
    <scope>NUCLEOTIDE SEQUENCE [LARGE SCALE GENOMIC DNA]</scope>
    <source>
        <strain evidence="3">IMMIB L-1606</strain>
    </source>
</reference>
<feature type="transmembrane region" description="Helical" evidence="1">
    <location>
        <begin position="7"/>
        <end position="24"/>
    </location>
</feature>
<sequence>MANKIPNPWISASFFAWAVLFALWQPFVWWRGVASLFAVALGFCGLYLWWRFRGKNSRAKPPKA</sequence>
<protein>
    <submittedName>
        <fullName evidence="2">Uncharacterized protein</fullName>
    </submittedName>
</protein>
<organism evidence="2 3">
    <name type="scientific">Pseudarthrobacter equi</name>
    <dbReference type="NCBI Taxonomy" id="728066"/>
    <lineage>
        <taxon>Bacteria</taxon>
        <taxon>Bacillati</taxon>
        <taxon>Actinomycetota</taxon>
        <taxon>Actinomycetes</taxon>
        <taxon>Micrococcales</taxon>
        <taxon>Micrococcaceae</taxon>
        <taxon>Pseudarthrobacter</taxon>
    </lineage>
</organism>
<keyword evidence="1" id="KW-0812">Transmembrane</keyword>
<evidence type="ECO:0000256" key="1">
    <source>
        <dbReference type="SAM" id="Phobius"/>
    </source>
</evidence>
<dbReference type="AlphaFoldDB" id="A0A1H1WBF5"/>
<feature type="transmembrane region" description="Helical" evidence="1">
    <location>
        <begin position="30"/>
        <end position="50"/>
    </location>
</feature>
<dbReference type="EMBL" id="LT629779">
    <property type="protein sequence ID" value="SDS93756.1"/>
    <property type="molecule type" value="Genomic_DNA"/>
</dbReference>
<gene>
    <name evidence="2" type="ORF">SAMN04489743_1257</name>
</gene>
<evidence type="ECO:0000313" key="2">
    <source>
        <dbReference type="EMBL" id="SDS93756.1"/>
    </source>
</evidence>
<keyword evidence="3" id="KW-1185">Reference proteome</keyword>
<evidence type="ECO:0000313" key="3">
    <source>
        <dbReference type="Proteomes" id="UP000198751"/>
    </source>
</evidence>